<accession>A0A4S8LCV3</accession>
<feature type="compositionally biased region" description="Polar residues" evidence="1">
    <location>
        <begin position="103"/>
        <end position="112"/>
    </location>
</feature>
<feature type="compositionally biased region" description="Polar residues" evidence="1">
    <location>
        <begin position="297"/>
        <end position="320"/>
    </location>
</feature>
<protein>
    <submittedName>
        <fullName evidence="2">Uncharacterized protein</fullName>
    </submittedName>
</protein>
<feature type="compositionally biased region" description="Low complexity" evidence="1">
    <location>
        <begin position="121"/>
        <end position="149"/>
    </location>
</feature>
<organism evidence="2 3">
    <name type="scientific">Dendrothele bispora (strain CBS 962.96)</name>
    <dbReference type="NCBI Taxonomy" id="1314807"/>
    <lineage>
        <taxon>Eukaryota</taxon>
        <taxon>Fungi</taxon>
        <taxon>Dikarya</taxon>
        <taxon>Basidiomycota</taxon>
        <taxon>Agaricomycotina</taxon>
        <taxon>Agaricomycetes</taxon>
        <taxon>Agaricomycetidae</taxon>
        <taxon>Agaricales</taxon>
        <taxon>Agaricales incertae sedis</taxon>
        <taxon>Dendrothele</taxon>
    </lineage>
</organism>
<dbReference type="AlphaFoldDB" id="A0A4S8LCV3"/>
<feature type="region of interest" description="Disordered" evidence="1">
    <location>
        <begin position="373"/>
        <end position="402"/>
    </location>
</feature>
<name>A0A4S8LCV3_DENBC</name>
<feature type="compositionally biased region" description="Gly residues" evidence="1">
    <location>
        <begin position="194"/>
        <end position="203"/>
    </location>
</feature>
<reference evidence="2 3" key="1">
    <citation type="journal article" date="2019" name="Nat. Ecol. Evol.">
        <title>Megaphylogeny resolves global patterns of mushroom evolution.</title>
        <authorList>
            <person name="Varga T."/>
            <person name="Krizsan K."/>
            <person name="Foldi C."/>
            <person name="Dima B."/>
            <person name="Sanchez-Garcia M."/>
            <person name="Sanchez-Ramirez S."/>
            <person name="Szollosi G.J."/>
            <person name="Szarkandi J.G."/>
            <person name="Papp V."/>
            <person name="Albert L."/>
            <person name="Andreopoulos W."/>
            <person name="Angelini C."/>
            <person name="Antonin V."/>
            <person name="Barry K.W."/>
            <person name="Bougher N.L."/>
            <person name="Buchanan P."/>
            <person name="Buyck B."/>
            <person name="Bense V."/>
            <person name="Catcheside P."/>
            <person name="Chovatia M."/>
            <person name="Cooper J."/>
            <person name="Damon W."/>
            <person name="Desjardin D."/>
            <person name="Finy P."/>
            <person name="Geml J."/>
            <person name="Haridas S."/>
            <person name="Hughes K."/>
            <person name="Justo A."/>
            <person name="Karasinski D."/>
            <person name="Kautmanova I."/>
            <person name="Kiss B."/>
            <person name="Kocsube S."/>
            <person name="Kotiranta H."/>
            <person name="LaButti K.M."/>
            <person name="Lechner B.E."/>
            <person name="Liimatainen K."/>
            <person name="Lipzen A."/>
            <person name="Lukacs Z."/>
            <person name="Mihaltcheva S."/>
            <person name="Morgado L.N."/>
            <person name="Niskanen T."/>
            <person name="Noordeloos M.E."/>
            <person name="Ohm R.A."/>
            <person name="Ortiz-Santana B."/>
            <person name="Ovrebo C."/>
            <person name="Racz N."/>
            <person name="Riley R."/>
            <person name="Savchenko A."/>
            <person name="Shiryaev A."/>
            <person name="Soop K."/>
            <person name="Spirin V."/>
            <person name="Szebenyi C."/>
            <person name="Tomsovsky M."/>
            <person name="Tulloss R.E."/>
            <person name="Uehling J."/>
            <person name="Grigoriev I.V."/>
            <person name="Vagvolgyi C."/>
            <person name="Papp T."/>
            <person name="Martin F.M."/>
            <person name="Miettinen O."/>
            <person name="Hibbett D.S."/>
            <person name="Nagy L.G."/>
        </authorList>
    </citation>
    <scope>NUCLEOTIDE SEQUENCE [LARGE SCALE GENOMIC DNA]</scope>
    <source>
        <strain evidence="2 3">CBS 962.96</strain>
    </source>
</reference>
<feature type="compositionally biased region" description="Polar residues" evidence="1">
    <location>
        <begin position="209"/>
        <end position="218"/>
    </location>
</feature>
<feature type="region of interest" description="Disordered" evidence="1">
    <location>
        <begin position="417"/>
        <end position="661"/>
    </location>
</feature>
<feature type="compositionally biased region" description="Basic and acidic residues" evidence="1">
    <location>
        <begin position="431"/>
        <end position="466"/>
    </location>
</feature>
<dbReference type="OrthoDB" id="3363891at2759"/>
<sequence length="834" mass="89479">MALTQSARLPGPGPSWDEEVVPVLRQRLENESRTLARRISAISASSNEDVNEYRNHNHNTTTNSNNSRSNSSGKSSTNYGSASAPRPSSSRSRTYSQPYQYHVETNPTSSARSKYVNGHVASSNAPSTPSSAAAAAAARSISPRPSTSTDSHNYSTPPKPSRIPQPTTRTRASSITAAGHTQFPPPGSTLGSPYSGGGGGASGYVGSPHTPTQDSSRSADLWIVHEQQQSPPPPALPPYSRHHHHHHHPNSTNPSSSSYFSPPSSSSSSSLTNSTAVVAAAHRVPGLLHEPAPFSPPGSQSSSTLNHFQENGVINGSTTGFHVDPPRPSIDSQEEEERPFEHWYRGEVSRNGGVGELRVGKRQEMLEIASYGYDLSESPSPSGRMRTGGGGGGGGRERNAITEAIEEERERRRRIEMMRRQQQQQQQVGRRRADSVGSLDDREMEERRASFYMDPEKARQVERVMDKGPLTDLEGDDYEYRHDGEELDMDEDGYRYYDAEEDYHEGERTKTPTSYAYNTSSSGTKSEPSLLGTPNNTTSNAHAGAGGSSATKGRMTPTSGPGRGGGTKSPTSNSKSPSTPTQRPGGARQRQISASRTPNSTTTTPGGAAAAKRAASSSPSPSTPSKSPSSNSRLAASKATQAKLAAAKKQKMLEGDSRRSVGQYDLSKLSGGEEGLDGVDADAIPKWTVPVTKAGSGGWDDVILPVVARNQGLNGHFETADGSPRPVKDMEGEIVPAPGTFGYDHSKYRPRQDYSNSGFRPIRSIISRAKVGKTAYYERNRLGCHAMLGSNVTGLMGGGDASTRPYWHMVFPKGNLKFISDIDVSQMSKVTKPD</sequence>
<feature type="region of interest" description="Disordered" evidence="1">
    <location>
        <begin position="288"/>
        <end position="340"/>
    </location>
</feature>
<dbReference type="EMBL" id="ML179483">
    <property type="protein sequence ID" value="THU86712.1"/>
    <property type="molecule type" value="Genomic_DNA"/>
</dbReference>
<gene>
    <name evidence="2" type="ORF">K435DRAFT_842786</name>
</gene>
<feature type="compositionally biased region" description="Low complexity" evidence="1">
    <location>
        <begin position="593"/>
        <end position="647"/>
    </location>
</feature>
<feature type="compositionally biased region" description="Low complexity" evidence="1">
    <location>
        <begin position="568"/>
        <end position="581"/>
    </location>
</feature>
<feature type="region of interest" description="Disordered" evidence="1">
    <location>
        <begin position="39"/>
        <end position="271"/>
    </location>
</feature>
<feature type="compositionally biased region" description="Polar residues" evidence="1">
    <location>
        <begin position="511"/>
        <end position="527"/>
    </location>
</feature>
<evidence type="ECO:0000313" key="2">
    <source>
        <dbReference type="EMBL" id="THU86712.1"/>
    </source>
</evidence>
<keyword evidence="3" id="KW-1185">Reference proteome</keyword>
<evidence type="ECO:0000313" key="3">
    <source>
        <dbReference type="Proteomes" id="UP000297245"/>
    </source>
</evidence>
<feature type="compositionally biased region" description="Low complexity" evidence="1">
    <location>
        <begin position="58"/>
        <end position="101"/>
    </location>
</feature>
<feature type="compositionally biased region" description="Basic residues" evidence="1">
    <location>
        <begin position="240"/>
        <end position="249"/>
    </location>
</feature>
<feature type="compositionally biased region" description="Low complexity" evidence="1">
    <location>
        <begin position="535"/>
        <end position="560"/>
    </location>
</feature>
<evidence type="ECO:0000256" key="1">
    <source>
        <dbReference type="SAM" id="MobiDB-lite"/>
    </source>
</evidence>
<dbReference type="Proteomes" id="UP000297245">
    <property type="component" value="Unassembled WGS sequence"/>
</dbReference>
<proteinExistence type="predicted"/>
<feature type="region of interest" description="Disordered" evidence="1">
    <location>
        <begin position="1"/>
        <end position="20"/>
    </location>
</feature>
<feature type="compositionally biased region" description="Low complexity" evidence="1">
    <location>
        <begin position="167"/>
        <end position="178"/>
    </location>
</feature>
<feature type="compositionally biased region" description="Low complexity" evidence="1">
    <location>
        <begin position="250"/>
        <end position="271"/>
    </location>
</feature>